<dbReference type="AlphaFoldDB" id="A0AAU8DMA4"/>
<dbReference type="InterPro" id="IPR032710">
    <property type="entry name" value="NTF2-like_dom_sf"/>
</dbReference>
<name>A0AAU8DMA4_9ACTN</name>
<sequence>MTDQRSVTADTASTLQGYLDALVSGDLDRIGAFFAPDATWQIHGTMPLCGIYRGSEEIMTLLSGALGGLFEPGTQAFTFGAVVADGETAALEWNVTGTGSATHRRYDNDYCGIFVIRNKRIHAVREYFDTDHVREVLYGSTRSSTEVPA</sequence>
<dbReference type="PANTHER" id="PTHR41252">
    <property type="entry name" value="BLR2505 PROTEIN"/>
    <property type="match status" value="1"/>
</dbReference>
<accession>A0AAU8DMA4</accession>
<feature type="domain" description="SnoaL-like" evidence="1">
    <location>
        <begin position="16"/>
        <end position="121"/>
    </location>
</feature>
<reference evidence="2" key="1">
    <citation type="submission" date="2024-05" db="EMBL/GenBank/DDBJ databases">
        <authorList>
            <person name="Cai S.Y."/>
            <person name="Jin L.M."/>
            <person name="Li H.R."/>
        </authorList>
    </citation>
    <scope>NUCLEOTIDE SEQUENCE</scope>
    <source>
        <strain evidence="2">A5-74</strain>
    </source>
</reference>
<evidence type="ECO:0000313" key="2">
    <source>
        <dbReference type="EMBL" id="XCG63118.1"/>
    </source>
</evidence>
<evidence type="ECO:0000259" key="1">
    <source>
        <dbReference type="Pfam" id="PF12680"/>
    </source>
</evidence>
<dbReference type="RefSeq" id="WP_353648733.1">
    <property type="nucleotide sequence ID" value="NZ_CP159218.1"/>
</dbReference>
<dbReference type="InterPro" id="IPR037401">
    <property type="entry name" value="SnoaL-like"/>
</dbReference>
<dbReference type="Pfam" id="PF12680">
    <property type="entry name" value="SnoaL_2"/>
    <property type="match status" value="1"/>
</dbReference>
<organism evidence="2">
    <name type="scientific">Nakamurella sp. A5-74</name>
    <dbReference type="NCBI Taxonomy" id="3158264"/>
    <lineage>
        <taxon>Bacteria</taxon>
        <taxon>Bacillati</taxon>
        <taxon>Actinomycetota</taxon>
        <taxon>Actinomycetes</taxon>
        <taxon>Nakamurellales</taxon>
        <taxon>Nakamurellaceae</taxon>
        <taxon>Nakamurella</taxon>
    </lineage>
</organism>
<protein>
    <submittedName>
        <fullName evidence="2">Nuclear transport factor 2 family protein</fullName>
    </submittedName>
</protein>
<dbReference type="PANTHER" id="PTHR41252:SF1">
    <property type="entry name" value="BLR2505 PROTEIN"/>
    <property type="match status" value="1"/>
</dbReference>
<proteinExistence type="predicted"/>
<gene>
    <name evidence="2" type="ORF">ABLG96_18210</name>
</gene>
<dbReference type="EMBL" id="CP159218">
    <property type="protein sequence ID" value="XCG63118.1"/>
    <property type="molecule type" value="Genomic_DNA"/>
</dbReference>
<dbReference type="SUPFAM" id="SSF54427">
    <property type="entry name" value="NTF2-like"/>
    <property type="match status" value="1"/>
</dbReference>
<dbReference type="Gene3D" id="3.10.450.50">
    <property type="match status" value="1"/>
</dbReference>